<keyword evidence="2" id="KW-1185">Reference proteome</keyword>
<evidence type="ECO:0008006" key="3">
    <source>
        <dbReference type="Google" id="ProtNLM"/>
    </source>
</evidence>
<dbReference type="OrthoDB" id="7830613at2"/>
<gene>
    <name evidence="1" type="ORF">RC74_18920</name>
</gene>
<accession>A0A126V444</accession>
<dbReference type="InterPro" id="IPR021409">
    <property type="entry name" value="DUF3047"/>
</dbReference>
<dbReference type="Proteomes" id="UP000070371">
    <property type="component" value="Chromosome"/>
</dbReference>
<evidence type="ECO:0000313" key="2">
    <source>
        <dbReference type="Proteomes" id="UP000070371"/>
    </source>
</evidence>
<dbReference type="STRING" id="1579316.RC74_18920"/>
<proteinExistence type="predicted"/>
<dbReference type="Pfam" id="PF11249">
    <property type="entry name" value="DUF3047"/>
    <property type="match status" value="1"/>
</dbReference>
<protein>
    <recommendedName>
        <fullName evidence="3">DUF3047 domain-containing protein</fullName>
    </recommendedName>
</protein>
<dbReference type="AlphaFoldDB" id="A0A126V444"/>
<dbReference type="RefSeq" id="WP_039003451.1">
    <property type="nucleotide sequence ID" value="NZ_CP014327.1"/>
</dbReference>
<sequence length="235" mass="26354">MRKFNVKIIAFGIILATGYAAHTWLRPPFWETDKPLVAGSAPIKLLDDLDTDNLSSGWKERVFFRITPTQYQMTEEDGAPALRCTTHSSASILARDTDIALSDLPILSWQWKVTLPIKSTVDEDLEDGDDHPLRFYLQFSNEAGEAKSAEIIWSNRIFAPGDYKIIGTFHHLVANGLDENVGVWHDQSVDLRKLYRDIGGTGTPRLQVLGFFCDSDNTGANSDGFFREIVLSFAE</sequence>
<organism evidence="1 2">
    <name type="scientific">Falsihalocynthiibacter arcticus</name>
    <dbReference type="NCBI Taxonomy" id="1579316"/>
    <lineage>
        <taxon>Bacteria</taxon>
        <taxon>Pseudomonadati</taxon>
        <taxon>Pseudomonadota</taxon>
        <taxon>Alphaproteobacteria</taxon>
        <taxon>Rhodobacterales</taxon>
        <taxon>Roseobacteraceae</taxon>
        <taxon>Falsihalocynthiibacter</taxon>
    </lineage>
</organism>
<dbReference type="KEGG" id="hat:RC74_18920"/>
<dbReference type="EMBL" id="CP014327">
    <property type="protein sequence ID" value="AML53053.1"/>
    <property type="molecule type" value="Genomic_DNA"/>
</dbReference>
<evidence type="ECO:0000313" key="1">
    <source>
        <dbReference type="EMBL" id="AML53053.1"/>
    </source>
</evidence>
<reference evidence="1 2" key="1">
    <citation type="submission" date="2016-02" db="EMBL/GenBank/DDBJ databases">
        <title>Complete genome sequence of Halocynthiibacter arcticus PAMC 20958t from arctic marine sediment.</title>
        <authorList>
            <person name="Lee Y.M."/>
            <person name="Baek K."/>
            <person name="Lee H.K."/>
            <person name="Shin S.C."/>
        </authorList>
    </citation>
    <scope>NUCLEOTIDE SEQUENCE [LARGE SCALE GENOMIC DNA]</scope>
    <source>
        <strain evidence="1">PAMC 20958</strain>
    </source>
</reference>
<name>A0A126V444_9RHOB</name>